<dbReference type="Pfam" id="PF01395">
    <property type="entry name" value="PBP_GOBP"/>
    <property type="match status" value="1"/>
</dbReference>
<accession>A0AAW1AG07</accession>
<feature type="signal peptide" evidence="1">
    <location>
        <begin position="1"/>
        <end position="17"/>
    </location>
</feature>
<dbReference type="AlphaFoldDB" id="A0AAW1AG07"/>
<organism evidence="2 3">
    <name type="scientific">Tetragonisca angustula</name>
    <dbReference type="NCBI Taxonomy" id="166442"/>
    <lineage>
        <taxon>Eukaryota</taxon>
        <taxon>Metazoa</taxon>
        <taxon>Ecdysozoa</taxon>
        <taxon>Arthropoda</taxon>
        <taxon>Hexapoda</taxon>
        <taxon>Insecta</taxon>
        <taxon>Pterygota</taxon>
        <taxon>Neoptera</taxon>
        <taxon>Endopterygota</taxon>
        <taxon>Hymenoptera</taxon>
        <taxon>Apocrita</taxon>
        <taxon>Aculeata</taxon>
        <taxon>Apoidea</taxon>
        <taxon>Anthophila</taxon>
        <taxon>Apidae</taxon>
        <taxon>Tetragonisca</taxon>
    </lineage>
</organism>
<dbReference type="InterPro" id="IPR036728">
    <property type="entry name" value="PBP_GOBP_sf"/>
</dbReference>
<dbReference type="InterPro" id="IPR006170">
    <property type="entry name" value="PBP/GOBP"/>
</dbReference>
<evidence type="ECO:0000313" key="2">
    <source>
        <dbReference type="EMBL" id="KAK9309082.1"/>
    </source>
</evidence>
<dbReference type="EMBL" id="JAWNGG020000014">
    <property type="protein sequence ID" value="KAK9309082.1"/>
    <property type="molecule type" value="Genomic_DNA"/>
</dbReference>
<name>A0AAW1AG07_9HYME</name>
<dbReference type="Proteomes" id="UP001432146">
    <property type="component" value="Unassembled WGS sequence"/>
</dbReference>
<dbReference type="Gene3D" id="1.10.238.20">
    <property type="entry name" value="Pheromone/general odorant binding protein domain"/>
    <property type="match status" value="1"/>
</dbReference>
<sequence>MKHLLLILSVFVALASAELSDMEKAIIDTAELLATDYETAEMCLRDANVTVDDLVKISEVLKQPYSTFVNNKDMDNIRKGACAFTYCAKKRGVVSGSKIQIDKIKDIMEEKNMPLEEKNYYKKITRECINIVEDITKDECFVALEFYKCLIYLVTHDFAH</sequence>
<dbReference type="SUPFAM" id="SSF47565">
    <property type="entry name" value="Insect pheromone/odorant-binding proteins"/>
    <property type="match status" value="1"/>
</dbReference>
<proteinExistence type="predicted"/>
<evidence type="ECO:0000256" key="1">
    <source>
        <dbReference type="SAM" id="SignalP"/>
    </source>
</evidence>
<feature type="chain" id="PRO_5043362599" evidence="1">
    <location>
        <begin position="18"/>
        <end position="160"/>
    </location>
</feature>
<comment type="caution">
    <text evidence="2">The sequence shown here is derived from an EMBL/GenBank/DDBJ whole genome shotgun (WGS) entry which is preliminary data.</text>
</comment>
<keyword evidence="3" id="KW-1185">Reference proteome</keyword>
<reference evidence="2 3" key="1">
    <citation type="submission" date="2024-05" db="EMBL/GenBank/DDBJ databases">
        <title>The nuclear and mitochondrial genome assemblies of Tetragonisca angustula (Apidae: Meliponini), a tiny yet remarkable pollinator in the Neotropics.</title>
        <authorList>
            <person name="Ferrari R."/>
            <person name="Ricardo P.C."/>
            <person name="Dias F.C."/>
            <person name="Araujo N.S."/>
            <person name="Soares D.O."/>
            <person name="Zhou Q.-S."/>
            <person name="Zhu C.-D."/>
            <person name="Coutinho L."/>
            <person name="Airas M.C."/>
            <person name="Batista T.M."/>
        </authorList>
    </citation>
    <scope>NUCLEOTIDE SEQUENCE [LARGE SCALE GENOMIC DNA]</scope>
    <source>
        <strain evidence="2">ASF017062</strain>
        <tissue evidence="2">Abdomen</tissue>
    </source>
</reference>
<gene>
    <name evidence="2" type="ORF">QLX08_001059</name>
</gene>
<dbReference type="GO" id="GO:0005549">
    <property type="term" value="F:odorant binding"/>
    <property type="evidence" value="ECO:0007669"/>
    <property type="project" value="InterPro"/>
</dbReference>
<keyword evidence="1" id="KW-0732">Signal</keyword>
<evidence type="ECO:0000313" key="3">
    <source>
        <dbReference type="Proteomes" id="UP001432146"/>
    </source>
</evidence>
<protein>
    <submittedName>
        <fullName evidence="2">Uncharacterized protein</fullName>
    </submittedName>
</protein>